<accession>A0ABT2LY65</accession>
<dbReference type="Proteomes" id="UP001320831">
    <property type="component" value="Unassembled WGS sequence"/>
</dbReference>
<dbReference type="EMBL" id="JAOCZP010000013">
    <property type="protein sequence ID" value="MCT7378333.1"/>
    <property type="molecule type" value="Genomic_DNA"/>
</dbReference>
<comment type="caution">
    <text evidence="1">The sequence shown here is derived from an EMBL/GenBank/DDBJ whole genome shotgun (WGS) entry which is preliminary data.</text>
</comment>
<reference evidence="1 2" key="1">
    <citation type="submission" date="2022-09" db="EMBL/GenBank/DDBJ databases">
        <title>Chelativorans salina sp. nov., a novel slightly halophilic bacterium isolated from a saline lake sediment enrichment.</title>
        <authorList>
            <person name="Gao L."/>
            <person name="Fang B.-Z."/>
            <person name="Li W.-J."/>
        </authorList>
    </citation>
    <scope>NUCLEOTIDE SEQUENCE [LARGE SCALE GENOMIC DNA]</scope>
    <source>
        <strain evidence="1 2">EGI FJ00035</strain>
    </source>
</reference>
<name>A0ABT2LY65_9HYPH</name>
<sequence>MREIDIGPFEEPVHVVTEAGERNVCNAREAAEMLLYEWPTGETGIRIQARMTCMKVLAGNESPVSAREAFVQAAKEAKIFAEACEDAR</sequence>
<evidence type="ECO:0000313" key="2">
    <source>
        <dbReference type="Proteomes" id="UP001320831"/>
    </source>
</evidence>
<dbReference type="RefSeq" id="WP_260907241.1">
    <property type="nucleotide sequence ID" value="NZ_JAOCZP010000013.1"/>
</dbReference>
<keyword evidence="2" id="KW-1185">Reference proteome</keyword>
<dbReference type="InterPro" id="IPR010385">
    <property type="entry name" value="DUF982"/>
</dbReference>
<gene>
    <name evidence="1" type="ORF">N5A92_25300</name>
</gene>
<protein>
    <submittedName>
        <fullName evidence="1">DUF982 domain-containing protein</fullName>
    </submittedName>
</protein>
<proteinExistence type="predicted"/>
<organism evidence="1 2">
    <name type="scientific">Chelativorans salis</name>
    <dbReference type="NCBI Taxonomy" id="2978478"/>
    <lineage>
        <taxon>Bacteria</taxon>
        <taxon>Pseudomonadati</taxon>
        <taxon>Pseudomonadota</taxon>
        <taxon>Alphaproteobacteria</taxon>
        <taxon>Hyphomicrobiales</taxon>
        <taxon>Phyllobacteriaceae</taxon>
        <taxon>Chelativorans</taxon>
    </lineage>
</organism>
<dbReference type="Gene3D" id="6.10.250.730">
    <property type="match status" value="1"/>
</dbReference>
<dbReference type="Pfam" id="PF06169">
    <property type="entry name" value="DUF982"/>
    <property type="match status" value="1"/>
</dbReference>
<evidence type="ECO:0000313" key="1">
    <source>
        <dbReference type="EMBL" id="MCT7378333.1"/>
    </source>
</evidence>